<keyword evidence="1" id="KW-1133">Transmembrane helix</keyword>
<evidence type="ECO:0008006" key="3">
    <source>
        <dbReference type="Google" id="ProtNLM"/>
    </source>
</evidence>
<evidence type="ECO:0000256" key="1">
    <source>
        <dbReference type="SAM" id="Phobius"/>
    </source>
</evidence>
<dbReference type="PANTHER" id="PTHR37947:SF1">
    <property type="entry name" value="BLL2462 PROTEIN"/>
    <property type="match status" value="1"/>
</dbReference>
<dbReference type="PANTHER" id="PTHR37947">
    <property type="entry name" value="BLL2462 PROTEIN"/>
    <property type="match status" value="1"/>
</dbReference>
<feature type="transmembrane region" description="Helical" evidence="1">
    <location>
        <begin position="12"/>
        <end position="30"/>
    </location>
</feature>
<accession>A0A382HJW0</accession>
<dbReference type="AlphaFoldDB" id="A0A382HJW0"/>
<dbReference type="EMBL" id="UINC01061601">
    <property type="protein sequence ID" value="SVB87345.1"/>
    <property type="molecule type" value="Genomic_DNA"/>
</dbReference>
<keyword evidence="1" id="KW-0472">Membrane</keyword>
<feature type="non-terminal residue" evidence="2">
    <location>
        <position position="341"/>
    </location>
</feature>
<dbReference type="SUPFAM" id="SSF53300">
    <property type="entry name" value="vWA-like"/>
    <property type="match status" value="1"/>
</dbReference>
<evidence type="ECO:0000313" key="2">
    <source>
        <dbReference type="EMBL" id="SVB87345.1"/>
    </source>
</evidence>
<proteinExistence type="predicted"/>
<name>A0A382HJW0_9ZZZZ</name>
<dbReference type="InterPro" id="IPR036465">
    <property type="entry name" value="vWFA_dom_sf"/>
</dbReference>
<feature type="transmembrane region" description="Helical" evidence="1">
    <location>
        <begin position="36"/>
        <end position="56"/>
    </location>
</feature>
<reference evidence="2" key="1">
    <citation type="submission" date="2018-05" db="EMBL/GenBank/DDBJ databases">
        <authorList>
            <person name="Lanie J.A."/>
            <person name="Ng W.-L."/>
            <person name="Kazmierczak K.M."/>
            <person name="Andrzejewski T.M."/>
            <person name="Davidsen T.M."/>
            <person name="Wayne K.J."/>
            <person name="Tettelin H."/>
            <person name="Glass J.I."/>
            <person name="Rusch D."/>
            <person name="Podicherti R."/>
            <person name="Tsui H.-C.T."/>
            <person name="Winkler M.E."/>
        </authorList>
    </citation>
    <scope>NUCLEOTIDE SEQUENCE</scope>
</reference>
<keyword evidence="1" id="KW-0812">Transmembrane</keyword>
<gene>
    <name evidence="2" type="ORF">METZ01_LOCUS240199</name>
</gene>
<protein>
    <recommendedName>
        <fullName evidence="3">VWFA domain-containing protein</fullName>
    </recommendedName>
</protein>
<sequence>MVLRLLHATDAIFWLEITISIGLLYYLYRILPEKKWYTILIGIRILLFMLFIFLLLNPVLTINSEKESYLDWGIFVDNSASIKNHKMPSLNAIQSGLEELLDQLSEKNIAYQLYHFDASVNKRDGQQIDGSGLTTNIANLSLAIRKIEHTLSNAIIISDGIITEGNNHHLDFNKIRIPIHTIGIGKGSEMVDVSVQSIDVPTVVLKSDGVNVHAIIQSVGNIQDRLSVSLYHEKELLGSKHIRLMGFGSKKDINFRFQPKEIGKQRYEIRISSVEDEINILNNKQNFNLLVLKDKYKVAMITGSPNKNTSVLKRFLKENPRIEIDHFVRINGARFKPEIKS</sequence>
<organism evidence="2">
    <name type="scientific">marine metagenome</name>
    <dbReference type="NCBI Taxonomy" id="408172"/>
    <lineage>
        <taxon>unclassified sequences</taxon>
        <taxon>metagenomes</taxon>
        <taxon>ecological metagenomes</taxon>
    </lineage>
</organism>